<evidence type="ECO:0000313" key="2">
    <source>
        <dbReference type="Proteomes" id="UP000694864"/>
    </source>
</evidence>
<accession>A0ABM0YX80</accession>
<protein>
    <submittedName>
        <fullName evidence="3">Spermidine sinapoyl-CoA acyltransferase</fullName>
    </submittedName>
</protein>
<keyword evidence="2" id="KW-1185">Reference proteome</keyword>
<proteinExistence type="inferred from homology"/>
<dbReference type="Gene3D" id="3.30.559.10">
    <property type="entry name" value="Chloramphenicol acetyltransferase-like domain"/>
    <property type="match status" value="2"/>
</dbReference>
<reference evidence="2" key="1">
    <citation type="journal article" date="2014" name="Nat. Commun.">
        <title>The emerging biofuel crop Camelina sativa retains a highly undifferentiated hexaploid genome structure.</title>
        <authorList>
            <person name="Kagale S."/>
            <person name="Koh C."/>
            <person name="Nixon J."/>
            <person name="Bollina V."/>
            <person name="Clarke W.E."/>
            <person name="Tuteja R."/>
            <person name="Spillane C."/>
            <person name="Robinson S.J."/>
            <person name="Links M.G."/>
            <person name="Clarke C."/>
            <person name="Higgins E.E."/>
            <person name="Huebert T."/>
            <person name="Sharpe A.G."/>
            <person name="Parkin I.A."/>
        </authorList>
    </citation>
    <scope>NUCLEOTIDE SEQUENCE [LARGE SCALE GENOMIC DNA]</scope>
    <source>
        <strain evidence="2">cv. DH55</strain>
    </source>
</reference>
<dbReference type="Pfam" id="PF02458">
    <property type="entry name" value="Transferase"/>
    <property type="match status" value="1"/>
</dbReference>
<dbReference type="GeneID" id="104783869"/>
<dbReference type="RefSeq" id="XP_010507274.1">
    <property type="nucleotide sequence ID" value="XM_010508972.1"/>
</dbReference>
<keyword evidence="3" id="KW-0012">Acyltransferase</keyword>
<dbReference type="InterPro" id="IPR050898">
    <property type="entry name" value="Plant_acyltransferase"/>
</dbReference>
<sequence length="470" mass="52253">MTSRDNSCPFVVERLEVVLVKPSKPTPDVNLSLSTIDNDPNNELILEIICVFAPNSYVQDHADHHPAYLLQLALSNALVYYYPLAGKLHRRSNDQRFQLNCKAGDGVPFIKATALCTLSSLSYLESANNLDGAYHQLVPSHDTLKGCNSGYNPLALQVTKFACGGMTIGMTYSHTVCDGVGMTQFSQAILELASGKTQPTVIPVWDRDRLTSSQISCLCNIGSDDKNPKLVYLEKACSSPDTPTEDMVRETLNITSEDITKFKNIIMEDENDLTNKKIKKNMVITTVEVLAAYVWRARCRAMKLDPDKTTVLMISVGIRNTMDPPLPKGYYGNAFVIAFVALTAKELSKTPMSRLVKLIKDAKREAVENCYLWEQLREMENTMEMRLASKEICGGETMMMTDWRHPGMHQDVWGGLVNIIPLVPITLPFLSILLPVSKAVPGKNGGVRMLITLPRDAMAKFKEEMDALHA</sequence>
<evidence type="ECO:0000256" key="1">
    <source>
        <dbReference type="ARBA" id="ARBA00009861"/>
    </source>
</evidence>
<gene>
    <name evidence="3" type="primary">LOC104783869</name>
</gene>
<comment type="similarity">
    <text evidence="1">Belongs to the plant acyltransferase family.</text>
</comment>
<dbReference type="PANTHER" id="PTHR31147">
    <property type="entry name" value="ACYL TRANSFERASE 4"/>
    <property type="match status" value="1"/>
</dbReference>
<evidence type="ECO:0000313" key="3">
    <source>
        <dbReference type="RefSeq" id="XP_010507274.1"/>
    </source>
</evidence>
<reference evidence="3" key="2">
    <citation type="submission" date="2025-08" db="UniProtKB">
        <authorList>
            <consortium name="RefSeq"/>
        </authorList>
    </citation>
    <scope>IDENTIFICATION</scope>
    <source>
        <tissue evidence="3">Leaf</tissue>
    </source>
</reference>
<dbReference type="Proteomes" id="UP000694864">
    <property type="component" value="Chromosome 4"/>
</dbReference>
<dbReference type="InterPro" id="IPR023213">
    <property type="entry name" value="CAT-like_dom_sf"/>
</dbReference>
<dbReference type="PANTHER" id="PTHR31147:SF25">
    <property type="entry name" value="HXXXD-TYPE ACYL-TRANSFERASE FAMILY PROTEIN"/>
    <property type="match status" value="1"/>
</dbReference>
<keyword evidence="3" id="KW-0808">Transferase</keyword>
<organism evidence="2 3">
    <name type="scientific">Camelina sativa</name>
    <name type="common">False flax</name>
    <name type="synonym">Myagrum sativum</name>
    <dbReference type="NCBI Taxonomy" id="90675"/>
    <lineage>
        <taxon>Eukaryota</taxon>
        <taxon>Viridiplantae</taxon>
        <taxon>Streptophyta</taxon>
        <taxon>Embryophyta</taxon>
        <taxon>Tracheophyta</taxon>
        <taxon>Spermatophyta</taxon>
        <taxon>Magnoliopsida</taxon>
        <taxon>eudicotyledons</taxon>
        <taxon>Gunneridae</taxon>
        <taxon>Pentapetalae</taxon>
        <taxon>rosids</taxon>
        <taxon>malvids</taxon>
        <taxon>Brassicales</taxon>
        <taxon>Brassicaceae</taxon>
        <taxon>Camelineae</taxon>
        <taxon>Camelina</taxon>
    </lineage>
</organism>
<name>A0ABM0YX80_CAMSA</name>
<dbReference type="GO" id="GO:0016746">
    <property type="term" value="F:acyltransferase activity"/>
    <property type="evidence" value="ECO:0007669"/>
    <property type="project" value="UniProtKB-KW"/>
</dbReference>